<dbReference type="GO" id="GO:0004722">
    <property type="term" value="F:protein serine/threonine phosphatase activity"/>
    <property type="evidence" value="ECO:0007669"/>
    <property type="project" value="InterPro"/>
</dbReference>
<dbReference type="PROSITE" id="PS51257">
    <property type="entry name" value="PROKAR_LIPOPROTEIN"/>
    <property type="match status" value="1"/>
</dbReference>
<dbReference type="PROSITE" id="PS51746">
    <property type="entry name" value="PPM_2"/>
    <property type="match status" value="1"/>
</dbReference>
<dbReference type="GO" id="GO:0046872">
    <property type="term" value="F:metal ion binding"/>
    <property type="evidence" value="ECO:0007669"/>
    <property type="project" value="UniProtKB-KW"/>
</dbReference>
<protein>
    <recommendedName>
        <fullName evidence="5">PPM-type phosphatase domain-containing protein</fullName>
    </recommendedName>
</protein>
<keyword evidence="1" id="KW-0479">Metal-binding</keyword>
<keyword evidence="3 4" id="KW-0904">Protein phosphatase</keyword>
<feature type="domain" description="PPM-type phosphatase" evidence="5">
    <location>
        <begin position="70"/>
        <end position="324"/>
    </location>
</feature>
<accession>T1K8I9</accession>
<dbReference type="SUPFAM" id="SSF81606">
    <property type="entry name" value="PP2C-like"/>
    <property type="match status" value="1"/>
</dbReference>
<evidence type="ECO:0000313" key="6">
    <source>
        <dbReference type="EnsemblMetazoa" id="tetur07g01490.1"/>
    </source>
</evidence>
<keyword evidence="2 4" id="KW-0378">Hydrolase</keyword>
<dbReference type="Gene3D" id="3.60.40.10">
    <property type="entry name" value="PPM-type phosphatase domain"/>
    <property type="match status" value="1"/>
</dbReference>
<proteinExistence type="inferred from homology"/>
<name>T1K8I9_TETUR</name>
<evidence type="ECO:0000256" key="3">
    <source>
        <dbReference type="ARBA" id="ARBA00022912"/>
    </source>
</evidence>
<dbReference type="CDD" id="cd00143">
    <property type="entry name" value="PP2Cc"/>
    <property type="match status" value="1"/>
</dbReference>
<dbReference type="PROSITE" id="PS01032">
    <property type="entry name" value="PPM_1"/>
    <property type="match status" value="1"/>
</dbReference>
<evidence type="ECO:0000256" key="1">
    <source>
        <dbReference type="ARBA" id="ARBA00022723"/>
    </source>
</evidence>
<dbReference type="OrthoDB" id="416093at2759"/>
<organism evidence="6 7">
    <name type="scientific">Tetranychus urticae</name>
    <name type="common">Two-spotted spider mite</name>
    <dbReference type="NCBI Taxonomy" id="32264"/>
    <lineage>
        <taxon>Eukaryota</taxon>
        <taxon>Metazoa</taxon>
        <taxon>Ecdysozoa</taxon>
        <taxon>Arthropoda</taxon>
        <taxon>Chelicerata</taxon>
        <taxon>Arachnida</taxon>
        <taxon>Acari</taxon>
        <taxon>Acariformes</taxon>
        <taxon>Trombidiformes</taxon>
        <taxon>Prostigmata</taxon>
        <taxon>Eleutherengona</taxon>
        <taxon>Raphignathae</taxon>
        <taxon>Tetranychoidea</taxon>
        <taxon>Tetranychidae</taxon>
        <taxon>Tetranychus</taxon>
    </lineage>
</organism>
<dbReference type="InterPro" id="IPR036457">
    <property type="entry name" value="PPM-type-like_dom_sf"/>
</dbReference>
<dbReference type="EMBL" id="CAEY01001877">
    <property type="status" value="NOT_ANNOTATED_CDS"/>
    <property type="molecule type" value="Genomic_DNA"/>
</dbReference>
<dbReference type="STRING" id="32264.T1K8I9"/>
<dbReference type="HOGENOM" id="CLU_013173_1_3_1"/>
<gene>
    <name evidence="6" type="primary">107361616</name>
</gene>
<dbReference type="eggNOG" id="KOG0698">
    <property type="taxonomic scope" value="Eukaryota"/>
</dbReference>
<dbReference type="SMART" id="SM00332">
    <property type="entry name" value="PP2Cc"/>
    <property type="match status" value="1"/>
</dbReference>
<evidence type="ECO:0000259" key="5">
    <source>
        <dbReference type="PROSITE" id="PS51746"/>
    </source>
</evidence>
<dbReference type="InterPro" id="IPR001932">
    <property type="entry name" value="PPM-type_phosphatase-like_dom"/>
</dbReference>
<dbReference type="InterPro" id="IPR015655">
    <property type="entry name" value="PP2C"/>
</dbReference>
<keyword evidence="7" id="KW-1185">Reference proteome</keyword>
<reference evidence="7" key="1">
    <citation type="submission" date="2011-08" db="EMBL/GenBank/DDBJ databases">
        <authorList>
            <person name="Rombauts S."/>
        </authorList>
    </citation>
    <scope>NUCLEOTIDE SEQUENCE</scope>
    <source>
        <strain evidence="7">London</strain>
    </source>
</reference>
<dbReference type="Pfam" id="PF00481">
    <property type="entry name" value="PP2C"/>
    <property type="match status" value="1"/>
</dbReference>
<dbReference type="PANTHER" id="PTHR47992">
    <property type="entry name" value="PROTEIN PHOSPHATASE"/>
    <property type="match status" value="1"/>
</dbReference>
<evidence type="ECO:0000313" key="7">
    <source>
        <dbReference type="Proteomes" id="UP000015104"/>
    </source>
</evidence>
<evidence type="ECO:0000256" key="2">
    <source>
        <dbReference type="ARBA" id="ARBA00022801"/>
    </source>
</evidence>
<dbReference type="EnsemblMetazoa" id="tetur07g01490.1">
    <property type="protein sequence ID" value="tetur07g01490.1"/>
    <property type="gene ID" value="tetur07g01490"/>
</dbReference>
<evidence type="ECO:0000256" key="4">
    <source>
        <dbReference type="RuleBase" id="RU003465"/>
    </source>
</evidence>
<dbReference type="InterPro" id="IPR000222">
    <property type="entry name" value="PP2C_BS"/>
</dbReference>
<dbReference type="SMART" id="SM00331">
    <property type="entry name" value="PP2C_SIG"/>
    <property type="match status" value="1"/>
</dbReference>
<comment type="similarity">
    <text evidence="4">Belongs to the PP2C family.</text>
</comment>
<sequence length="351" mass="38847">MIYKSLSRCTKILRVNPVFINTHSSPSLSPSIQSCSRHNWGSWDNRIDFNILLQQSINYGKPIPKITCDMAGSASVIGRRTTNEDRIRIKELRPDLIYLAIFDGHGGSLAADFCSQQMELYISYWLRRGETDLEAVLQNAFIEVNNALARYISLKVKDKDSMFSGTTATVCLLKDSIELTIANVGDSRALLCRNGDARKLTIDHSPSLKSEKERIIKSGGTIIANSHGIGLVNGRLAMTRSIGDLDLKPYGVIALPYTRSLKIEHGKDAFLVMTTDGVSFVMNDQEIVDAGGRCTSPAEAANFIAEQALHYACDDNASTIVIPFGAWGKILHNRNVNYSSFGRELCRSNRH</sequence>
<reference evidence="6" key="2">
    <citation type="submission" date="2015-06" db="UniProtKB">
        <authorList>
            <consortium name="EnsemblMetazoa"/>
        </authorList>
    </citation>
    <scope>IDENTIFICATION</scope>
</reference>
<dbReference type="OMA" id="CHTHMKK"/>
<dbReference type="Proteomes" id="UP000015104">
    <property type="component" value="Unassembled WGS sequence"/>
</dbReference>
<dbReference type="AlphaFoldDB" id="T1K8I9"/>
<dbReference type="KEGG" id="tut:107361616"/>